<evidence type="ECO:0000259" key="2">
    <source>
        <dbReference type="PROSITE" id="PS50404"/>
    </source>
</evidence>
<comment type="similarity">
    <text evidence="1">Belongs to the GST superfamily.</text>
</comment>
<dbReference type="SFLD" id="SFLDG01151">
    <property type="entry name" value="Main.2:_Nu-like"/>
    <property type="match status" value="1"/>
</dbReference>
<dbReference type="SFLD" id="SFLDS00019">
    <property type="entry name" value="Glutathione_Transferase_(cytos"/>
    <property type="match status" value="1"/>
</dbReference>
<dbReference type="InterPro" id="IPR004046">
    <property type="entry name" value="GST_C"/>
</dbReference>
<evidence type="ECO:0000313" key="5">
    <source>
        <dbReference type="Proteomes" id="UP000236884"/>
    </source>
</evidence>
<dbReference type="RefSeq" id="WP_096350811.1">
    <property type="nucleotide sequence ID" value="NZ_AP014946.1"/>
</dbReference>
<dbReference type="KEGG" id="vgo:GJW-30_1_00299"/>
<dbReference type="InterPro" id="IPR036282">
    <property type="entry name" value="Glutathione-S-Trfase_C_sf"/>
</dbReference>
<dbReference type="Gene3D" id="1.20.1050.10">
    <property type="match status" value="1"/>
</dbReference>
<protein>
    <submittedName>
        <fullName evidence="4">Disulfide-bond oxidoreductase YfcG</fullName>
        <ecNumber evidence="4">1.8.4.-</ecNumber>
    </submittedName>
</protein>
<name>A0A0S3PPG0_9BRAD</name>
<dbReference type="InterPro" id="IPR010987">
    <property type="entry name" value="Glutathione-S-Trfase_C-like"/>
</dbReference>
<dbReference type="PROSITE" id="PS50404">
    <property type="entry name" value="GST_NTER"/>
    <property type="match status" value="1"/>
</dbReference>
<dbReference type="CDD" id="cd03048">
    <property type="entry name" value="GST_N_Ure2p_like"/>
    <property type="match status" value="1"/>
</dbReference>
<dbReference type="PANTHER" id="PTHR44051:SF19">
    <property type="entry name" value="DISULFIDE-BOND OXIDOREDUCTASE YFCG"/>
    <property type="match status" value="1"/>
</dbReference>
<dbReference type="GO" id="GO:0016491">
    <property type="term" value="F:oxidoreductase activity"/>
    <property type="evidence" value="ECO:0007669"/>
    <property type="project" value="UniProtKB-KW"/>
</dbReference>
<dbReference type="Pfam" id="PF02798">
    <property type="entry name" value="GST_N"/>
    <property type="match status" value="1"/>
</dbReference>
<evidence type="ECO:0000259" key="3">
    <source>
        <dbReference type="PROSITE" id="PS50405"/>
    </source>
</evidence>
<accession>A0A0S3PPG0</accession>
<organism evidence="4 5">
    <name type="scientific">Variibacter gotjawalensis</name>
    <dbReference type="NCBI Taxonomy" id="1333996"/>
    <lineage>
        <taxon>Bacteria</taxon>
        <taxon>Pseudomonadati</taxon>
        <taxon>Pseudomonadota</taxon>
        <taxon>Alphaproteobacteria</taxon>
        <taxon>Hyphomicrobiales</taxon>
        <taxon>Nitrobacteraceae</taxon>
        <taxon>Variibacter</taxon>
    </lineage>
</organism>
<dbReference type="EC" id="1.8.4.-" evidence="4"/>
<dbReference type="Proteomes" id="UP000236884">
    <property type="component" value="Chromosome"/>
</dbReference>
<feature type="domain" description="GST N-terminal" evidence="2">
    <location>
        <begin position="1"/>
        <end position="80"/>
    </location>
</feature>
<dbReference type="InterPro" id="IPR036249">
    <property type="entry name" value="Thioredoxin-like_sf"/>
</dbReference>
<gene>
    <name evidence="4" type="primary">yfcG_1</name>
    <name evidence="4" type="ORF">GJW-30_1_00299</name>
</gene>
<dbReference type="InterPro" id="IPR004045">
    <property type="entry name" value="Glutathione_S-Trfase_N"/>
</dbReference>
<feature type="domain" description="GST C-terminal" evidence="3">
    <location>
        <begin position="82"/>
        <end position="213"/>
    </location>
</feature>
<keyword evidence="5" id="KW-1185">Reference proteome</keyword>
<dbReference type="AlphaFoldDB" id="A0A0S3PPG0"/>
<dbReference type="SUPFAM" id="SSF47616">
    <property type="entry name" value="GST C-terminal domain-like"/>
    <property type="match status" value="1"/>
</dbReference>
<dbReference type="OrthoDB" id="9803562at2"/>
<dbReference type="PROSITE" id="PS50405">
    <property type="entry name" value="GST_CTER"/>
    <property type="match status" value="1"/>
</dbReference>
<dbReference type="InterPro" id="IPR040079">
    <property type="entry name" value="Glutathione_S-Trfase"/>
</dbReference>
<evidence type="ECO:0000256" key="1">
    <source>
        <dbReference type="RuleBase" id="RU003494"/>
    </source>
</evidence>
<dbReference type="Pfam" id="PF00043">
    <property type="entry name" value="GST_C"/>
    <property type="match status" value="1"/>
</dbReference>
<keyword evidence="4" id="KW-0560">Oxidoreductase</keyword>
<dbReference type="PANTHER" id="PTHR44051">
    <property type="entry name" value="GLUTATHIONE S-TRANSFERASE-RELATED"/>
    <property type="match status" value="1"/>
</dbReference>
<dbReference type="SUPFAM" id="SSF52833">
    <property type="entry name" value="Thioredoxin-like"/>
    <property type="match status" value="1"/>
</dbReference>
<dbReference type="EMBL" id="AP014946">
    <property type="protein sequence ID" value="BAT57789.1"/>
    <property type="molecule type" value="Genomic_DNA"/>
</dbReference>
<proteinExistence type="inferred from homology"/>
<dbReference type="SFLD" id="SFLDG00358">
    <property type="entry name" value="Main_(cytGST)"/>
    <property type="match status" value="1"/>
</dbReference>
<dbReference type="Gene3D" id="3.40.30.10">
    <property type="entry name" value="Glutaredoxin"/>
    <property type="match status" value="1"/>
</dbReference>
<reference evidence="4 5" key="1">
    <citation type="submission" date="2015-08" db="EMBL/GenBank/DDBJ databases">
        <title>Investigation of the bacterial diversity of lava forest soil.</title>
        <authorList>
            <person name="Lee J.S."/>
        </authorList>
    </citation>
    <scope>NUCLEOTIDE SEQUENCE [LARGE SCALE GENOMIC DNA]</scope>
    <source>
        <strain evidence="4 5">GJW-30</strain>
    </source>
</reference>
<sequence>MLKFYFSGAPNPMKVALFLEEAGVAYEAIPVDTRKGEQLSPEFTKINPNQKVPVIVDGDQTVFDSNAILIYLGEKHKKFMPDAKYHGEMLSWMMFVASGLGPYTGQAVHFRNFAPEKIPYAINRYAYEAMRHLGILNDRLAKQKYMVGDQYSIVDMAVWGWVRLVPFALGEDAFAKLPNLKRLVDEISARPAAPRAIAIKDKFTFKAEMDDEARNNMFRHLKVKVA</sequence>
<evidence type="ECO:0000313" key="4">
    <source>
        <dbReference type="EMBL" id="BAT57789.1"/>
    </source>
</evidence>